<evidence type="ECO:0000313" key="12">
    <source>
        <dbReference type="EMBL" id="KEZ54376.1"/>
    </source>
</evidence>
<name>A0A084H464_METID</name>
<dbReference type="Pfam" id="PF00005">
    <property type="entry name" value="ABC_tran"/>
    <property type="match status" value="1"/>
</dbReference>
<sequence length="576" mass="63494">MMQLKHLASKHKKHIWLLRLHAFLTGAAIIAQAWLFVSITDAVFLKDALFREVVPELFILLAVSLCRAGLMYFGKKTGVSLAAAVKKDVRASLLKKMSRESVTSSSGGQTGRKVNVLMDATDEISPYFSTYIPQMIQTGIIPLMMAAAVFTQHIYSGIILLVTAPFIPLAMALAGRKSKDKAEQQMERLSQFSGHFLDVLQGLVTLKVFGRSKEQKEKIAESSLEIRDATMQVLKVAFLSALSLEFISMLSIGLIAFEFGLQIVVFQTVTFFSAFFILILVPDFYLLLKDYGSAFHAGRGSMGAAKLIAEELDERDVALEWGNQKLGDGPPELHLQKASYSYKNSSFALKDIDVHLKPCEKAAIVGRNGSGKTTLLHIIGGLIQPDEGEMTINGKERGAYDEMSWYSSMAYISQHPHIFSGTIAENIAIGQRKSAGRQEIEDAARKAGLASMIEALEHGFDTVIGEGGRGLSGGEKQRLALARAFLKKPAFILFDEPTTGLDLHTEKILQQSIKELGECSTVVTVAHRLYTIKDADIIYYMENGRLAARGTHLELLEGSESYRSMFHMQRKEAAAK</sequence>
<gene>
    <name evidence="12" type="ORF">GS18_0205505</name>
</gene>
<dbReference type="STRING" id="246786.GS18_0205505"/>
<evidence type="ECO:0000256" key="4">
    <source>
        <dbReference type="ARBA" id="ARBA00022692"/>
    </source>
</evidence>
<keyword evidence="3" id="KW-1003">Cell membrane</keyword>
<dbReference type="PANTHER" id="PTHR24221">
    <property type="entry name" value="ATP-BINDING CASSETTE SUB-FAMILY B"/>
    <property type="match status" value="1"/>
</dbReference>
<dbReference type="InterPro" id="IPR039421">
    <property type="entry name" value="Type_1_exporter"/>
</dbReference>
<feature type="transmembrane region" description="Helical" evidence="9">
    <location>
        <begin position="236"/>
        <end position="257"/>
    </location>
</feature>
<keyword evidence="5" id="KW-0547">Nucleotide-binding</keyword>
<evidence type="ECO:0000313" key="13">
    <source>
        <dbReference type="Proteomes" id="UP000028549"/>
    </source>
</evidence>
<comment type="subcellular location">
    <subcellularLocation>
        <location evidence="1">Cell membrane</location>
        <topology evidence="1">Multi-pass membrane protein</topology>
    </subcellularLocation>
</comment>
<dbReference type="InterPro" id="IPR003439">
    <property type="entry name" value="ABC_transporter-like_ATP-bd"/>
</dbReference>
<dbReference type="GO" id="GO:0005524">
    <property type="term" value="F:ATP binding"/>
    <property type="evidence" value="ECO:0007669"/>
    <property type="project" value="UniProtKB-KW"/>
</dbReference>
<evidence type="ECO:0000256" key="5">
    <source>
        <dbReference type="ARBA" id="ARBA00022741"/>
    </source>
</evidence>
<feature type="domain" description="ABC transporter" evidence="10">
    <location>
        <begin position="333"/>
        <end position="568"/>
    </location>
</feature>
<evidence type="ECO:0000259" key="11">
    <source>
        <dbReference type="PROSITE" id="PS50929"/>
    </source>
</evidence>
<dbReference type="InterPro" id="IPR014216">
    <property type="entry name" value="ABC_transptr_CydD"/>
</dbReference>
<dbReference type="PROSITE" id="PS00211">
    <property type="entry name" value="ABC_TRANSPORTER_1"/>
    <property type="match status" value="1"/>
</dbReference>
<feature type="domain" description="ABC transmembrane type-1" evidence="11">
    <location>
        <begin position="22"/>
        <end position="300"/>
    </location>
</feature>
<dbReference type="Gene3D" id="3.40.50.300">
    <property type="entry name" value="P-loop containing nucleotide triphosphate hydrolases"/>
    <property type="match status" value="1"/>
</dbReference>
<evidence type="ECO:0000256" key="6">
    <source>
        <dbReference type="ARBA" id="ARBA00022840"/>
    </source>
</evidence>
<keyword evidence="13" id="KW-1185">Reference proteome</keyword>
<proteinExistence type="predicted"/>
<dbReference type="GO" id="GO:0005886">
    <property type="term" value="C:plasma membrane"/>
    <property type="evidence" value="ECO:0007669"/>
    <property type="project" value="UniProtKB-SubCell"/>
</dbReference>
<dbReference type="InterPro" id="IPR017871">
    <property type="entry name" value="ABC_transporter-like_CS"/>
</dbReference>
<dbReference type="InterPro" id="IPR027417">
    <property type="entry name" value="P-loop_NTPase"/>
</dbReference>
<dbReference type="GO" id="GO:0042883">
    <property type="term" value="P:cysteine transport"/>
    <property type="evidence" value="ECO:0007669"/>
    <property type="project" value="InterPro"/>
</dbReference>
<evidence type="ECO:0000256" key="2">
    <source>
        <dbReference type="ARBA" id="ARBA00022448"/>
    </source>
</evidence>
<reference evidence="12 13" key="1">
    <citation type="journal article" date="2005" name="Int. J. Syst. Evol. Microbiol.">
        <title>Bacillus cibi sp. nov., isolated from jeotgal, a traditional Korean fermented seafood.</title>
        <authorList>
            <person name="Yoon J.H."/>
            <person name="Lee C.H."/>
            <person name="Oh T.K."/>
        </authorList>
    </citation>
    <scope>NUCLEOTIDE SEQUENCE [LARGE SCALE GENOMIC DNA]</scope>
    <source>
        <strain evidence="12 13">DSM 16189</strain>
    </source>
</reference>
<dbReference type="GO" id="GO:0016887">
    <property type="term" value="F:ATP hydrolysis activity"/>
    <property type="evidence" value="ECO:0007669"/>
    <property type="project" value="InterPro"/>
</dbReference>
<dbReference type="EMBL" id="JNVC02000001">
    <property type="protein sequence ID" value="KEZ54376.1"/>
    <property type="molecule type" value="Genomic_DNA"/>
</dbReference>
<dbReference type="PANTHER" id="PTHR24221:SF590">
    <property type="entry name" value="COMPONENT LINKED WITH THE ASSEMBLY OF CYTOCHROME' TRANSPORT TRANSMEMBRANE ATP-BINDING PROTEIN ABC TRANSPORTER CYDD-RELATED"/>
    <property type="match status" value="1"/>
</dbReference>
<keyword evidence="4 9" id="KW-0812">Transmembrane</keyword>
<protein>
    <submittedName>
        <fullName evidence="12">ABC transporter ATP-binding protein</fullName>
    </submittedName>
</protein>
<evidence type="ECO:0000256" key="3">
    <source>
        <dbReference type="ARBA" id="ARBA00022475"/>
    </source>
</evidence>
<keyword evidence="2" id="KW-0813">Transport</keyword>
<dbReference type="Proteomes" id="UP000028549">
    <property type="component" value="Unassembled WGS sequence"/>
</dbReference>
<dbReference type="SUPFAM" id="SSF52540">
    <property type="entry name" value="P-loop containing nucleoside triphosphate hydrolases"/>
    <property type="match status" value="1"/>
</dbReference>
<feature type="transmembrane region" description="Helical" evidence="9">
    <location>
        <begin position="263"/>
        <end position="288"/>
    </location>
</feature>
<dbReference type="Gene3D" id="1.20.1560.10">
    <property type="entry name" value="ABC transporter type 1, transmembrane domain"/>
    <property type="match status" value="1"/>
</dbReference>
<dbReference type="InterPro" id="IPR011527">
    <property type="entry name" value="ABC1_TM_dom"/>
</dbReference>
<dbReference type="InterPro" id="IPR003593">
    <property type="entry name" value="AAA+_ATPase"/>
</dbReference>
<evidence type="ECO:0000256" key="8">
    <source>
        <dbReference type="ARBA" id="ARBA00023136"/>
    </source>
</evidence>
<dbReference type="CDD" id="cd18584">
    <property type="entry name" value="ABC_6TM_AarD_CydD"/>
    <property type="match status" value="1"/>
</dbReference>
<feature type="transmembrane region" description="Helical" evidence="9">
    <location>
        <begin position="57"/>
        <end position="74"/>
    </location>
</feature>
<dbReference type="Pfam" id="PF00664">
    <property type="entry name" value="ABC_membrane"/>
    <property type="match status" value="1"/>
</dbReference>
<feature type="transmembrane region" description="Helical" evidence="9">
    <location>
        <begin position="154"/>
        <end position="174"/>
    </location>
</feature>
<dbReference type="SUPFAM" id="SSF90123">
    <property type="entry name" value="ABC transporter transmembrane region"/>
    <property type="match status" value="1"/>
</dbReference>
<dbReference type="AlphaFoldDB" id="A0A084H464"/>
<accession>A0A084H464</accession>
<evidence type="ECO:0000256" key="1">
    <source>
        <dbReference type="ARBA" id="ARBA00004651"/>
    </source>
</evidence>
<organism evidence="12 13">
    <name type="scientific">Metabacillus indicus</name>
    <name type="common">Bacillus indicus</name>
    <dbReference type="NCBI Taxonomy" id="246786"/>
    <lineage>
        <taxon>Bacteria</taxon>
        <taxon>Bacillati</taxon>
        <taxon>Bacillota</taxon>
        <taxon>Bacilli</taxon>
        <taxon>Bacillales</taxon>
        <taxon>Bacillaceae</taxon>
        <taxon>Metabacillus</taxon>
    </lineage>
</organism>
<keyword evidence="6 12" id="KW-0067">ATP-binding</keyword>
<dbReference type="InterPro" id="IPR036640">
    <property type="entry name" value="ABC1_TM_sf"/>
</dbReference>
<comment type="caution">
    <text evidence="12">The sequence shown here is derived from an EMBL/GenBank/DDBJ whole genome shotgun (WGS) entry which is preliminary data.</text>
</comment>
<keyword evidence="7 9" id="KW-1133">Transmembrane helix</keyword>
<dbReference type="GO" id="GO:0140359">
    <property type="term" value="F:ABC-type transporter activity"/>
    <property type="evidence" value="ECO:0007669"/>
    <property type="project" value="InterPro"/>
</dbReference>
<evidence type="ECO:0000259" key="10">
    <source>
        <dbReference type="PROSITE" id="PS50893"/>
    </source>
</evidence>
<keyword evidence="8 9" id="KW-0472">Membrane</keyword>
<dbReference type="PROSITE" id="PS50929">
    <property type="entry name" value="ABC_TM1F"/>
    <property type="match status" value="1"/>
</dbReference>
<feature type="transmembrane region" description="Helical" evidence="9">
    <location>
        <begin position="20"/>
        <end position="37"/>
    </location>
</feature>
<dbReference type="FunFam" id="3.40.50.300:FF:000854">
    <property type="entry name" value="Multidrug ABC transporter ATP-binding protein"/>
    <property type="match status" value="1"/>
</dbReference>
<evidence type="ECO:0000256" key="9">
    <source>
        <dbReference type="SAM" id="Phobius"/>
    </source>
</evidence>
<dbReference type="PROSITE" id="PS50893">
    <property type="entry name" value="ABC_TRANSPORTER_2"/>
    <property type="match status" value="1"/>
</dbReference>
<dbReference type="SMART" id="SM00382">
    <property type="entry name" value="AAA"/>
    <property type="match status" value="1"/>
</dbReference>
<dbReference type="NCBIfam" id="TIGR02857">
    <property type="entry name" value="CydD"/>
    <property type="match status" value="1"/>
</dbReference>
<evidence type="ECO:0000256" key="7">
    <source>
        <dbReference type="ARBA" id="ARBA00022989"/>
    </source>
</evidence>